<feature type="domain" description="Protein kinase" evidence="2">
    <location>
        <begin position="399"/>
        <end position="665"/>
    </location>
</feature>
<dbReference type="Gene3D" id="1.10.510.10">
    <property type="entry name" value="Transferase(Phosphotransferase) domain 1"/>
    <property type="match status" value="1"/>
</dbReference>
<evidence type="ECO:0000259" key="2">
    <source>
        <dbReference type="PROSITE" id="PS50011"/>
    </source>
</evidence>
<dbReference type="InterPro" id="IPR051681">
    <property type="entry name" value="Ser/Thr_Kinases-Pseudokinases"/>
</dbReference>
<comment type="caution">
    <text evidence="4">The sequence shown here is derived from an EMBL/GenBank/DDBJ whole genome shotgun (WGS) entry which is preliminary data.</text>
</comment>
<dbReference type="InterPro" id="IPR011009">
    <property type="entry name" value="Kinase-like_dom_sf"/>
</dbReference>
<evidence type="ECO:0000256" key="1">
    <source>
        <dbReference type="SAM" id="MobiDB-lite"/>
    </source>
</evidence>
<proteinExistence type="predicted"/>
<dbReference type="SMART" id="SM00220">
    <property type="entry name" value="S_TKc"/>
    <property type="match status" value="1"/>
</dbReference>
<dbReference type="Proteomes" id="UP000747110">
    <property type="component" value="Unassembled WGS sequence"/>
</dbReference>
<dbReference type="GO" id="GO:0004674">
    <property type="term" value="F:protein serine/threonine kinase activity"/>
    <property type="evidence" value="ECO:0007669"/>
    <property type="project" value="TreeGrafter"/>
</dbReference>
<name>A0A8J4GTZ8_9CHLO</name>
<dbReference type="Pfam" id="PF00069">
    <property type="entry name" value="Pkinase"/>
    <property type="match status" value="1"/>
</dbReference>
<dbReference type="OrthoDB" id="10676910at2759"/>
<dbReference type="PROSITE" id="PS00108">
    <property type="entry name" value="PROTEIN_KINASE_ST"/>
    <property type="match status" value="1"/>
</dbReference>
<protein>
    <recommendedName>
        <fullName evidence="2">Protein kinase domain-containing protein</fullName>
    </recommendedName>
</protein>
<dbReference type="PANTHER" id="PTHR44329:SF214">
    <property type="entry name" value="PROTEIN KINASE DOMAIN-CONTAINING PROTEIN"/>
    <property type="match status" value="1"/>
</dbReference>
<evidence type="ECO:0000313" key="3">
    <source>
        <dbReference type="EMBL" id="GIL71123.1"/>
    </source>
</evidence>
<feature type="compositionally biased region" description="Polar residues" evidence="1">
    <location>
        <begin position="192"/>
        <end position="219"/>
    </location>
</feature>
<evidence type="ECO:0000313" key="6">
    <source>
        <dbReference type="Proteomes" id="UP000747110"/>
    </source>
</evidence>
<sequence length="898" mass="97441">MRTYLCMWQQRWVGSPHYALGAAERDRGIGLNGCVPPYHQVCVSINTLRVTCWDGPCAICRAAVVVPGVVVPALSLPPQHTPGLAVISLAVVLAMLRWRRRIRQATGMEPPSTSGSRWRGLAPWECIRLPILGDPKGAAAPRVYVGAVEIPASIATSSAQSVDAVEAGPEAKVATKMSRAKGKTALTAFSSADGQFSSVEPQSGPSQRRPSDSGSTRDTPTAAANRGMELAQGPKPAAAATGAAPTAAAVARHGGWSVPDDGYGGDEATDGTQRGAYGSRPAGCVGIAAGTETAASEDPAWGVLVTPLTPHRPGINLNLVLRRQQQRQRQRDELRQQLMRSSHEKEINANIRELWAPEQAAAHAGQQDTGAEEACPSSANSSTSTARGPPCTAATEEVVLLPTVRGKGSFGRVVEGVYQGQKVAVKLMAEGLGPVSMTNERLLRSFTQEVEVLARCCHPNVIRLLAACVTPPSLCLVMELMDTSLEQLIQQAPGHLLPMSAVLHIAVDVARGLEYLHPTIVHRDLKPANVLVNDPLGPKQVAKLSDFGLARLHCSALRTTNPEAGTPAYMAPECFDATVASITFHVDMYALGILLWVMLTGIRPWEGLNFMHLAFKVTYGGERPPLSAIPPDRRPHKLLRLLRSCWEADPRRRPAAAEAVKELMLVQQMVQHQGQTEVASPESTTSWGPNQLQQPTLSMQQPQLRCMAAFAGLASCTALQAAEAGAAANGQQYLPHNAHRQSQICEPWMHEQRVCEQHPQQEQRLYKQRLYEQVVLQLLAVGRVPRSLLLQRQSSFCSVRSHWRQQQLLLRAAGSYEDAEELLTVDFTQHCQQFHHEQQQQQQQQRQHTRTSAGRFVASLDSSWRTALSVRLLEELGESWTAAETGGTAVHLTIDICG</sequence>
<feature type="compositionally biased region" description="Polar residues" evidence="1">
    <location>
        <begin position="377"/>
        <end position="386"/>
    </location>
</feature>
<reference evidence="4" key="1">
    <citation type="journal article" date="2021" name="Proc. Natl. Acad. Sci. U.S.A.">
        <title>Three genomes in the algal genus Volvox reveal the fate of a haploid sex-determining region after a transition to homothallism.</title>
        <authorList>
            <person name="Yamamoto K."/>
            <person name="Hamaji T."/>
            <person name="Kawai-Toyooka H."/>
            <person name="Matsuzaki R."/>
            <person name="Takahashi F."/>
            <person name="Nishimura Y."/>
            <person name="Kawachi M."/>
            <person name="Noguchi H."/>
            <person name="Minakuchi Y."/>
            <person name="Umen J.G."/>
            <person name="Toyoda A."/>
            <person name="Nozaki H."/>
        </authorList>
    </citation>
    <scope>NUCLEOTIDE SEQUENCE</scope>
    <source>
        <strain evidence="4">NIES-3785</strain>
        <strain evidence="3">NIES-3786</strain>
    </source>
</reference>
<organism evidence="4 5">
    <name type="scientific">Volvox reticuliferus</name>
    <dbReference type="NCBI Taxonomy" id="1737510"/>
    <lineage>
        <taxon>Eukaryota</taxon>
        <taxon>Viridiplantae</taxon>
        <taxon>Chlorophyta</taxon>
        <taxon>core chlorophytes</taxon>
        <taxon>Chlorophyceae</taxon>
        <taxon>CS clade</taxon>
        <taxon>Chlamydomonadales</taxon>
        <taxon>Volvocaceae</taxon>
        <taxon>Volvox</taxon>
    </lineage>
</organism>
<dbReference type="GO" id="GO:0005524">
    <property type="term" value="F:ATP binding"/>
    <property type="evidence" value="ECO:0007669"/>
    <property type="project" value="InterPro"/>
</dbReference>
<evidence type="ECO:0000313" key="5">
    <source>
        <dbReference type="Proteomes" id="UP000722791"/>
    </source>
</evidence>
<dbReference type="Proteomes" id="UP000722791">
    <property type="component" value="Unassembled WGS sequence"/>
</dbReference>
<feature type="region of interest" description="Disordered" evidence="1">
    <location>
        <begin position="258"/>
        <end position="278"/>
    </location>
</feature>
<accession>A0A8J4GTZ8</accession>
<feature type="region of interest" description="Disordered" evidence="1">
    <location>
        <begin position="359"/>
        <end position="391"/>
    </location>
</feature>
<dbReference type="SUPFAM" id="SSF56112">
    <property type="entry name" value="Protein kinase-like (PK-like)"/>
    <property type="match status" value="1"/>
</dbReference>
<dbReference type="PANTHER" id="PTHR44329">
    <property type="entry name" value="SERINE/THREONINE-PROTEIN KINASE TNNI3K-RELATED"/>
    <property type="match status" value="1"/>
</dbReference>
<evidence type="ECO:0000313" key="4">
    <source>
        <dbReference type="EMBL" id="GIM15045.1"/>
    </source>
</evidence>
<keyword evidence="6" id="KW-1185">Reference proteome</keyword>
<dbReference type="AlphaFoldDB" id="A0A8J4GTZ8"/>
<dbReference type="EMBL" id="BNCQ01000061">
    <property type="protein sequence ID" value="GIM15045.1"/>
    <property type="molecule type" value="Genomic_DNA"/>
</dbReference>
<gene>
    <name evidence="3" type="ORF">Vretifemale_1731</name>
    <name evidence="4" type="ORF">Vretimale_17913</name>
</gene>
<dbReference type="CDD" id="cd13999">
    <property type="entry name" value="STKc_MAP3K-like"/>
    <property type="match status" value="1"/>
</dbReference>
<dbReference type="PROSITE" id="PS50011">
    <property type="entry name" value="PROTEIN_KINASE_DOM"/>
    <property type="match status" value="1"/>
</dbReference>
<dbReference type="Gene3D" id="3.30.200.20">
    <property type="entry name" value="Phosphorylase Kinase, domain 1"/>
    <property type="match status" value="1"/>
</dbReference>
<dbReference type="EMBL" id="BNCP01000002">
    <property type="protein sequence ID" value="GIL71123.1"/>
    <property type="molecule type" value="Genomic_DNA"/>
</dbReference>
<dbReference type="InterPro" id="IPR008271">
    <property type="entry name" value="Ser/Thr_kinase_AS"/>
</dbReference>
<dbReference type="InterPro" id="IPR000719">
    <property type="entry name" value="Prot_kinase_dom"/>
</dbReference>
<feature type="region of interest" description="Disordered" evidence="1">
    <location>
        <begin position="192"/>
        <end position="221"/>
    </location>
</feature>